<evidence type="ECO:0000256" key="1">
    <source>
        <dbReference type="ARBA" id="ARBA00004127"/>
    </source>
</evidence>
<keyword evidence="10" id="KW-0594">Phospholipid biosynthesis</keyword>
<evidence type="ECO:0000256" key="13">
    <source>
        <dbReference type="SAM" id="SignalP"/>
    </source>
</evidence>
<dbReference type="GO" id="GO:0008168">
    <property type="term" value="F:methyltransferase activity"/>
    <property type="evidence" value="ECO:0007669"/>
    <property type="project" value="UniProtKB-KW"/>
</dbReference>
<keyword evidence="7 12" id="KW-1133">Transmembrane helix</keyword>
<feature type="chain" id="PRO_5040515738" description="Protein-S-isoprenylcysteine O-methyltransferase" evidence="13">
    <location>
        <begin position="29"/>
        <end position="220"/>
    </location>
</feature>
<feature type="transmembrane region" description="Helical" evidence="12">
    <location>
        <begin position="166"/>
        <end position="186"/>
    </location>
</feature>
<evidence type="ECO:0000256" key="11">
    <source>
        <dbReference type="ARBA" id="ARBA00023264"/>
    </source>
</evidence>
<dbReference type="AlphaFoldDB" id="A0A9P6D4E1"/>
<sequence length="220" mass="24549">MSLAKIPAIFLIGLAFNVSLTPPTPAAAKKDRVMGDGPVDMHYAMYLVKKKNRPHTGSMPSSSSPSSLPPTTSLTPKIYLSPTSILGLLSLLLGATIRALAYREMGRHFTFHVALLKDHRLVTTGPYAVVRHPGYTGGALSFLGMLLWYAARGAWMRESGVCGCVWAWPFLVPVGAVLCLPFASMWRRMPREDELLRKEFGREWEEWAANVRWRIVPYVY</sequence>
<comment type="caution">
    <text evidence="14">The sequence shown here is derived from an EMBL/GenBank/DDBJ whole genome shotgun (WGS) entry which is preliminary data.</text>
</comment>
<keyword evidence="15" id="KW-1185">Reference proteome</keyword>
<dbReference type="Proteomes" id="UP000807469">
    <property type="component" value="Unassembled WGS sequence"/>
</dbReference>
<feature type="signal peptide" evidence="13">
    <location>
        <begin position="1"/>
        <end position="28"/>
    </location>
</feature>
<feature type="transmembrane region" description="Helical" evidence="12">
    <location>
        <begin position="134"/>
        <end position="151"/>
    </location>
</feature>
<feature type="transmembrane region" description="Helical" evidence="12">
    <location>
        <begin position="78"/>
        <end position="101"/>
    </location>
</feature>
<evidence type="ECO:0000256" key="9">
    <source>
        <dbReference type="ARBA" id="ARBA00023136"/>
    </source>
</evidence>
<evidence type="ECO:0008006" key="16">
    <source>
        <dbReference type="Google" id="ProtNLM"/>
    </source>
</evidence>
<dbReference type="InterPro" id="IPR007318">
    <property type="entry name" value="Phopholipid_MeTrfase"/>
</dbReference>
<keyword evidence="3" id="KW-0489">Methyltransferase</keyword>
<evidence type="ECO:0000256" key="6">
    <source>
        <dbReference type="ARBA" id="ARBA00022824"/>
    </source>
</evidence>
<keyword evidence="5 12" id="KW-0812">Transmembrane</keyword>
<keyword evidence="13" id="KW-0732">Signal</keyword>
<keyword evidence="8" id="KW-0443">Lipid metabolism</keyword>
<protein>
    <recommendedName>
        <fullName evidence="16">Protein-S-isoprenylcysteine O-methyltransferase</fullName>
    </recommendedName>
</protein>
<evidence type="ECO:0000256" key="2">
    <source>
        <dbReference type="ARBA" id="ARBA00022516"/>
    </source>
</evidence>
<evidence type="ECO:0000256" key="5">
    <source>
        <dbReference type="ARBA" id="ARBA00022692"/>
    </source>
</evidence>
<dbReference type="PANTHER" id="PTHR12714:SF9">
    <property type="entry name" value="PROTEIN-S-ISOPRENYLCYSTEINE O-METHYLTRANSFERASE"/>
    <property type="match status" value="1"/>
</dbReference>
<dbReference type="Pfam" id="PF04191">
    <property type="entry name" value="PEMT"/>
    <property type="match status" value="1"/>
</dbReference>
<comment type="subcellular location">
    <subcellularLocation>
        <location evidence="1">Endomembrane system</location>
        <topology evidence="1">Multi-pass membrane protein</topology>
    </subcellularLocation>
</comment>
<keyword evidence="4" id="KW-0949">S-adenosyl-L-methionine</keyword>
<evidence type="ECO:0000313" key="15">
    <source>
        <dbReference type="Proteomes" id="UP000807469"/>
    </source>
</evidence>
<evidence type="ECO:0000256" key="10">
    <source>
        <dbReference type="ARBA" id="ARBA00023209"/>
    </source>
</evidence>
<reference evidence="14" key="1">
    <citation type="submission" date="2020-11" db="EMBL/GenBank/DDBJ databases">
        <authorList>
            <consortium name="DOE Joint Genome Institute"/>
            <person name="Ahrendt S."/>
            <person name="Riley R."/>
            <person name="Andreopoulos W."/>
            <person name="Labutti K."/>
            <person name="Pangilinan J."/>
            <person name="Ruiz-Duenas F.J."/>
            <person name="Barrasa J.M."/>
            <person name="Sanchez-Garcia M."/>
            <person name="Camarero S."/>
            <person name="Miyauchi S."/>
            <person name="Serrano A."/>
            <person name="Linde D."/>
            <person name="Babiker R."/>
            <person name="Drula E."/>
            <person name="Ayuso-Fernandez I."/>
            <person name="Pacheco R."/>
            <person name="Padilla G."/>
            <person name="Ferreira P."/>
            <person name="Barriuso J."/>
            <person name="Kellner H."/>
            <person name="Castanera R."/>
            <person name="Alfaro M."/>
            <person name="Ramirez L."/>
            <person name="Pisabarro A.G."/>
            <person name="Kuo A."/>
            <person name="Tritt A."/>
            <person name="Lipzen A."/>
            <person name="He G."/>
            <person name="Yan M."/>
            <person name="Ng V."/>
            <person name="Cullen D."/>
            <person name="Martin F."/>
            <person name="Rosso M.-N."/>
            <person name="Henrissat B."/>
            <person name="Hibbett D."/>
            <person name="Martinez A.T."/>
            <person name="Grigoriev I.V."/>
        </authorList>
    </citation>
    <scope>NUCLEOTIDE SEQUENCE</scope>
    <source>
        <strain evidence="14">CIRM-BRFM 674</strain>
    </source>
</reference>
<keyword evidence="6" id="KW-0256">Endoplasmic reticulum</keyword>
<dbReference type="GO" id="GO:0012505">
    <property type="term" value="C:endomembrane system"/>
    <property type="evidence" value="ECO:0007669"/>
    <property type="project" value="UniProtKB-SubCell"/>
</dbReference>
<dbReference type="Gene3D" id="1.20.120.1630">
    <property type="match status" value="1"/>
</dbReference>
<evidence type="ECO:0000256" key="7">
    <source>
        <dbReference type="ARBA" id="ARBA00022989"/>
    </source>
</evidence>
<evidence type="ECO:0000256" key="8">
    <source>
        <dbReference type="ARBA" id="ARBA00023098"/>
    </source>
</evidence>
<dbReference type="GO" id="GO:0008654">
    <property type="term" value="P:phospholipid biosynthetic process"/>
    <property type="evidence" value="ECO:0007669"/>
    <property type="project" value="UniProtKB-KW"/>
</dbReference>
<organism evidence="14 15">
    <name type="scientific">Pholiota conissans</name>
    <dbReference type="NCBI Taxonomy" id="109636"/>
    <lineage>
        <taxon>Eukaryota</taxon>
        <taxon>Fungi</taxon>
        <taxon>Dikarya</taxon>
        <taxon>Basidiomycota</taxon>
        <taxon>Agaricomycotina</taxon>
        <taxon>Agaricomycetes</taxon>
        <taxon>Agaricomycetidae</taxon>
        <taxon>Agaricales</taxon>
        <taxon>Agaricineae</taxon>
        <taxon>Strophariaceae</taxon>
        <taxon>Pholiota</taxon>
    </lineage>
</organism>
<evidence type="ECO:0000313" key="14">
    <source>
        <dbReference type="EMBL" id="KAF9483414.1"/>
    </source>
</evidence>
<accession>A0A9P6D4E1</accession>
<dbReference type="EMBL" id="MU155154">
    <property type="protein sequence ID" value="KAF9483414.1"/>
    <property type="molecule type" value="Genomic_DNA"/>
</dbReference>
<evidence type="ECO:0000256" key="3">
    <source>
        <dbReference type="ARBA" id="ARBA00022603"/>
    </source>
</evidence>
<keyword evidence="2" id="KW-0444">Lipid biosynthesis</keyword>
<name>A0A9P6D4E1_9AGAR</name>
<gene>
    <name evidence="14" type="ORF">BDN70DRAFT_960801</name>
</gene>
<evidence type="ECO:0000256" key="12">
    <source>
        <dbReference type="SAM" id="Phobius"/>
    </source>
</evidence>
<dbReference type="PANTHER" id="PTHR12714">
    <property type="entry name" value="PROTEIN-S ISOPRENYLCYSTEINE O-METHYLTRANSFERASE"/>
    <property type="match status" value="1"/>
</dbReference>
<proteinExistence type="predicted"/>
<dbReference type="OrthoDB" id="422086at2759"/>
<keyword evidence="3" id="KW-0808">Transferase</keyword>
<evidence type="ECO:0000256" key="4">
    <source>
        <dbReference type="ARBA" id="ARBA00022691"/>
    </source>
</evidence>
<dbReference type="GO" id="GO:0032259">
    <property type="term" value="P:methylation"/>
    <property type="evidence" value="ECO:0007669"/>
    <property type="project" value="UniProtKB-KW"/>
</dbReference>
<keyword evidence="11" id="KW-1208">Phospholipid metabolism</keyword>
<keyword evidence="9 12" id="KW-0472">Membrane</keyword>